<evidence type="ECO:0000313" key="3">
    <source>
        <dbReference type="Proteomes" id="UP001501295"/>
    </source>
</evidence>
<accession>A0ABP8VVN2</accession>
<sequence>MSDYFDRDKDKTYTRVYKKQTPDILEKFAAFDAAVFQEEGREIPLKYRELIALAVGITTQCVYCIDAHSQNAVKAGASEAELAEAAWVATAIRAGGGYAHGRLAFKLGGASEPAHQH</sequence>
<proteinExistence type="predicted"/>
<dbReference type="RefSeq" id="WP_345375063.1">
    <property type="nucleotide sequence ID" value="NZ_BAABLM010000002.1"/>
</dbReference>
<keyword evidence="3" id="KW-1185">Reference proteome</keyword>
<dbReference type="PANTHER" id="PTHR33930:SF2">
    <property type="entry name" value="BLR3452 PROTEIN"/>
    <property type="match status" value="1"/>
</dbReference>
<dbReference type="EMBL" id="BAABLM010000002">
    <property type="protein sequence ID" value="GAA4672229.1"/>
    <property type="molecule type" value="Genomic_DNA"/>
</dbReference>
<evidence type="ECO:0000313" key="2">
    <source>
        <dbReference type="EMBL" id="GAA4672229.1"/>
    </source>
</evidence>
<organism evidence="2 3">
    <name type="scientific">Frondihabitans cladoniiphilus</name>
    <dbReference type="NCBI Taxonomy" id="715785"/>
    <lineage>
        <taxon>Bacteria</taxon>
        <taxon>Bacillati</taxon>
        <taxon>Actinomycetota</taxon>
        <taxon>Actinomycetes</taxon>
        <taxon>Micrococcales</taxon>
        <taxon>Microbacteriaceae</taxon>
        <taxon>Frondihabitans</taxon>
    </lineage>
</organism>
<dbReference type="InterPro" id="IPR004675">
    <property type="entry name" value="AhpD_core"/>
</dbReference>
<dbReference type="Gene3D" id="1.20.1290.10">
    <property type="entry name" value="AhpD-like"/>
    <property type="match status" value="1"/>
</dbReference>
<protein>
    <submittedName>
        <fullName evidence="2">Carboxymuconolactone decarboxylase family protein</fullName>
    </submittedName>
</protein>
<reference evidence="3" key="1">
    <citation type="journal article" date="2019" name="Int. J. Syst. Evol. Microbiol.">
        <title>The Global Catalogue of Microorganisms (GCM) 10K type strain sequencing project: providing services to taxonomists for standard genome sequencing and annotation.</title>
        <authorList>
            <consortium name="The Broad Institute Genomics Platform"/>
            <consortium name="The Broad Institute Genome Sequencing Center for Infectious Disease"/>
            <person name="Wu L."/>
            <person name="Ma J."/>
        </authorList>
    </citation>
    <scope>NUCLEOTIDE SEQUENCE [LARGE SCALE GENOMIC DNA]</scope>
    <source>
        <strain evidence="3">JCM 18956</strain>
    </source>
</reference>
<dbReference type="Proteomes" id="UP001501295">
    <property type="component" value="Unassembled WGS sequence"/>
</dbReference>
<dbReference type="PANTHER" id="PTHR33930">
    <property type="entry name" value="ALKYL HYDROPEROXIDE REDUCTASE AHPD"/>
    <property type="match status" value="1"/>
</dbReference>
<name>A0ABP8VVN2_9MICO</name>
<gene>
    <name evidence="2" type="ORF">GCM10025780_15400</name>
</gene>
<dbReference type="SUPFAM" id="SSF69118">
    <property type="entry name" value="AhpD-like"/>
    <property type="match status" value="1"/>
</dbReference>
<dbReference type="NCBIfam" id="TIGR00778">
    <property type="entry name" value="ahpD_dom"/>
    <property type="match status" value="1"/>
</dbReference>
<comment type="caution">
    <text evidence="2">The sequence shown here is derived from an EMBL/GenBank/DDBJ whole genome shotgun (WGS) entry which is preliminary data.</text>
</comment>
<feature type="domain" description="Carboxymuconolactone decarboxylase-like" evidence="1">
    <location>
        <begin position="22"/>
        <end position="103"/>
    </location>
</feature>
<dbReference type="InterPro" id="IPR029032">
    <property type="entry name" value="AhpD-like"/>
</dbReference>
<evidence type="ECO:0000259" key="1">
    <source>
        <dbReference type="Pfam" id="PF02627"/>
    </source>
</evidence>
<dbReference type="Pfam" id="PF02627">
    <property type="entry name" value="CMD"/>
    <property type="match status" value="1"/>
</dbReference>
<dbReference type="InterPro" id="IPR003779">
    <property type="entry name" value="CMD-like"/>
</dbReference>